<gene>
    <name evidence="2" type="ORF">SSYRP_v1c09460</name>
</gene>
<keyword evidence="3" id="KW-1185">Reference proteome</keyword>
<dbReference type="STRING" id="1276229.SSYRP_v1c09460"/>
<evidence type="ECO:0000313" key="3">
    <source>
        <dbReference type="Proteomes" id="UP000013963"/>
    </source>
</evidence>
<organism evidence="2 3">
    <name type="scientific">Spiroplasma syrphidicola EA-1</name>
    <dbReference type="NCBI Taxonomy" id="1276229"/>
    <lineage>
        <taxon>Bacteria</taxon>
        <taxon>Bacillati</taxon>
        <taxon>Mycoplasmatota</taxon>
        <taxon>Mollicutes</taxon>
        <taxon>Entomoplasmatales</taxon>
        <taxon>Spiroplasmataceae</taxon>
        <taxon>Spiroplasma</taxon>
    </lineage>
</organism>
<dbReference type="AlphaFoldDB" id="R4U7A1"/>
<proteinExistence type="predicted"/>
<keyword evidence="1" id="KW-1133">Transmembrane helix</keyword>
<sequence>MYIMNSSININDNVLAKAIINFVWNILILFVPSSLISFLGIRSELYINLIITFLPSFIYIIYVGTIIIYRYFRVKRYLQSILLEKNYLGKGFYFLDLTSFIKNNDKNNDSISENELSIYKSSFESRIKIKYKLSTNSLIVYTINKSYNQDSSTSKSKFSHLEFDPDNHNNFNIFYAFSNNSNKLADLNSNKIHKLSDFIGYAKISIINKKIVSFSYVSDFINRFSFGNYVLEEE</sequence>
<keyword evidence="1" id="KW-0472">Membrane</keyword>
<dbReference type="Proteomes" id="UP000013963">
    <property type="component" value="Chromosome"/>
</dbReference>
<dbReference type="HOGENOM" id="CLU_1184458_0_0_14"/>
<evidence type="ECO:0000256" key="1">
    <source>
        <dbReference type="SAM" id="Phobius"/>
    </source>
</evidence>
<feature type="transmembrane region" description="Helical" evidence="1">
    <location>
        <begin position="21"/>
        <end position="41"/>
    </location>
</feature>
<dbReference type="PATRIC" id="fig|1276229.3.peg.937"/>
<dbReference type="EMBL" id="CP005078">
    <property type="protein sequence ID" value="AGM26533.1"/>
    <property type="molecule type" value="Genomic_DNA"/>
</dbReference>
<protein>
    <submittedName>
        <fullName evidence="2">Uncharacterized protein</fullName>
    </submittedName>
</protein>
<evidence type="ECO:0000313" key="2">
    <source>
        <dbReference type="EMBL" id="AGM26533.1"/>
    </source>
</evidence>
<dbReference type="KEGG" id="ssyr:SSYRP_v1c09460"/>
<name>R4U7A1_9MOLU</name>
<feature type="transmembrane region" description="Helical" evidence="1">
    <location>
        <begin position="47"/>
        <end position="72"/>
    </location>
</feature>
<reference evidence="2 3" key="1">
    <citation type="journal article" date="2013" name="Genome Biol. Evol.">
        <title>Complete genomes of two dipteran-associated spiroplasmas provided insights into the origin, dynamics, and impacts of viral invasion in spiroplasma.</title>
        <authorList>
            <person name="Ku C."/>
            <person name="Lo W.S."/>
            <person name="Chen L.L."/>
            <person name="Kuo C.H."/>
        </authorList>
    </citation>
    <scope>NUCLEOTIDE SEQUENCE [LARGE SCALE GENOMIC DNA]</scope>
    <source>
        <strain evidence="2">EA-1</strain>
    </source>
</reference>
<keyword evidence="1" id="KW-0812">Transmembrane</keyword>
<accession>R4U7A1</accession>